<organism evidence="1 2">
    <name type="scientific">Pannonibacter tanglangensis</name>
    <dbReference type="NCBI Taxonomy" id="2750084"/>
    <lineage>
        <taxon>Bacteria</taxon>
        <taxon>Pseudomonadati</taxon>
        <taxon>Pseudomonadota</taxon>
        <taxon>Alphaproteobacteria</taxon>
        <taxon>Hyphomicrobiales</taxon>
        <taxon>Stappiaceae</taxon>
        <taxon>Pannonibacter</taxon>
    </lineage>
</organism>
<evidence type="ECO:0000313" key="2">
    <source>
        <dbReference type="Proteomes" id="UP000586722"/>
    </source>
</evidence>
<dbReference type="SUPFAM" id="SSF55729">
    <property type="entry name" value="Acyl-CoA N-acyltransferases (Nat)"/>
    <property type="match status" value="1"/>
</dbReference>
<reference evidence="2" key="1">
    <citation type="submission" date="2020-01" db="EMBL/GenBank/DDBJ databases">
        <authorList>
            <person name="Fang Y."/>
            <person name="Sun R."/>
            <person name="Nie L."/>
            <person name="He J."/>
            <person name="Hao L."/>
            <person name="Wang L."/>
            <person name="Su S."/>
            <person name="Lv E."/>
            <person name="Zhang Z."/>
            <person name="Xie R."/>
            <person name="Liu H."/>
        </authorList>
    </citation>
    <scope>NUCLEOTIDE SEQUENCE [LARGE SCALE GENOMIC DNA]</scope>
    <source>
        <strain evidence="2">XCT-53</strain>
    </source>
</reference>
<sequence length="160" mass="17747">MTDPVRPTLTARWRAFDALTVHELHAILKLRGDVFVVEQACAFVEIDGLDPKAEHLSLVTEDGVLAGYLRFFAPGVLGEAEVRLGRIVVAPAFRGLRLGDRLMREGLQRAADRHPARPVVLSAQAHLERFYASHGFCPYGETYLEDGIPHVHMRRDAGPA</sequence>
<dbReference type="InterPro" id="IPR000182">
    <property type="entry name" value="GNAT_dom"/>
</dbReference>
<name>A0A7X5EZK1_9HYPH</name>
<comment type="caution">
    <text evidence="1">The sequence shown here is derived from an EMBL/GenBank/DDBJ whole genome shotgun (WGS) entry which is preliminary data.</text>
</comment>
<dbReference type="EMBL" id="JAABLQ010000001">
    <property type="protein sequence ID" value="NBN77033.1"/>
    <property type="molecule type" value="Genomic_DNA"/>
</dbReference>
<accession>A0A7X5EZK1</accession>
<protein>
    <submittedName>
        <fullName evidence="1">GNAT family N-acetyltransferase</fullName>
    </submittedName>
</protein>
<proteinExistence type="predicted"/>
<dbReference type="AlphaFoldDB" id="A0A7X5EZK1"/>
<dbReference type="GO" id="GO:0016747">
    <property type="term" value="F:acyltransferase activity, transferring groups other than amino-acyl groups"/>
    <property type="evidence" value="ECO:0007669"/>
    <property type="project" value="InterPro"/>
</dbReference>
<dbReference type="InterPro" id="IPR016181">
    <property type="entry name" value="Acyl_CoA_acyltransferase"/>
</dbReference>
<gene>
    <name evidence="1" type="ORF">GWI72_01995</name>
</gene>
<dbReference type="Proteomes" id="UP000586722">
    <property type="component" value="Unassembled WGS sequence"/>
</dbReference>
<dbReference type="Pfam" id="PF13673">
    <property type="entry name" value="Acetyltransf_10"/>
    <property type="match status" value="1"/>
</dbReference>
<dbReference type="RefSeq" id="WP_161675273.1">
    <property type="nucleotide sequence ID" value="NZ_JAABLP010000002.1"/>
</dbReference>
<dbReference type="Gene3D" id="3.40.630.30">
    <property type="match status" value="1"/>
</dbReference>
<dbReference type="CDD" id="cd04301">
    <property type="entry name" value="NAT_SF"/>
    <property type="match status" value="1"/>
</dbReference>
<keyword evidence="2" id="KW-1185">Reference proteome</keyword>
<evidence type="ECO:0000313" key="1">
    <source>
        <dbReference type="EMBL" id="NBN77033.1"/>
    </source>
</evidence>
<dbReference type="PROSITE" id="PS51186">
    <property type="entry name" value="GNAT"/>
    <property type="match status" value="1"/>
</dbReference>